<evidence type="ECO:0000256" key="4">
    <source>
        <dbReference type="SAM" id="MobiDB-lite"/>
    </source>
</evidence>
<dbReference type="RefSeq" id="WP_003984050.1">
    <property type="nucleotide sequence ID" value="NZ_CP025552.1"/>
</dbReference>
<protein>
    <submittedName>
        <fullName evidence="6">Helix-turn-helix transcriptional regulator</fullName>
    </submittedName>
</protein>
<dbReference type="InterPro" id="IPR001387">
    <property type="entry name" value="Cro/C1-type_HTH"/>
</dbReference>
<accession>A0A8F7KUP4</accession>
<feature type="compositionally biased region" description="Basic and acidic residues" evidence="4">
    <location>
        <begin position="17"/>
        <end position="27"/>
    </location>
</feature>
<evidence type="ECO:0000313" key="6">
    <source>
        <dbReference type="EMBL" id="QXV92248.1"/>
    </source>
</evidence>
<dbReference type="SMART" id="SM00530">
    <property type="entry name" value="HTH_XRE"/>
    <property type="match status" value="1"/>
</dbReference>
<dbReference type="InterPro" id="IPR010982">
    <property type="entry name" value="Lambda_DNA-bd_dom_sf"/>
</dbReference>
<dbReference type="SUPFAM" id="SSF47413">
    <property type="entry name" value="lambda repressor-like DNA-binding domains"/>
    <property type="match status" value="1"/>
</dbReference>
<evidence type="ECO:0000256" key="1">
    <source>
        <dbReference type="ARBA" id="ARBA00023015"/>
    </source>
</evidence>
<feature type="region of interest" description="Disordered" evidence="4">
    <location>
        <begin position="205"/>
        <end position="225"/>
    </location>
</feature>
<dbReference type="OMA" id="PLWVTEP"/>
<feature type="domain" description="HTH cro/C1-type" evidence="5">
    <location>
        <begin position="29"/>
        <end position="81"/>
    </location>
</feature>
<dbReference type="PROSITE" id="PS50943">
    <property type="entry name" value="HTH_CROC1"/>
    <property type="match status" value="1"/>
</dbReference>
<gene>
    <name evidence="6" type="ORF">M4018_084540</name>
</gene>
<dbReference type="PANTHER" id="PTHR36511:SF3">
    <property type="entry name" value="ANTITOXIN HIGA-2"/>
    <property type="match status" value="1"/>
</dbReference>
<keyword evidence="1" id="KW-0805">Transcription regulation</keyword>
<organism evidence="6">
    <name type="scientific">Streptomyces rimosus</name>
    <dbReference type="NCBI Taxonomy" id="1927"/>
    <lineage>
        <taxon>Bacteria</taxon>
        <taxon>Bacillati</taxon>
        <taxon>Actinomycetota</taxon>
        <taxon>Actinomycetes</taxon>
        <taxon>Kitasatosporales</taxon>
        <taxon>Streptomycetaceae</taxon>
        <taxon>Streptomyces</taxon>
    </lineage>
</organism>
<keyword evidence="6" id="KW-0614">Plasmid</keyword>
<keyword evidence="3" id="KW-0804">Transcription</keyword>
<dbReference type="AlphaFoldDB" id="A0A8F7KUP4"/>
<dbReference type="InterPro" id="IPR052359">
    <property type="entry name" value="HTH-type_reg/antitoxin"/>
</dbReference>
<proteinExistence type="predicted"/>
<evidence type="ECO:0000256" key="3">
    <source>
        <dbReference type="ARBA" id="ARBA00023163"/>
    </source>
</evidence>
<keyword evidence="2" id="KW-0238">DNA-binding</keyword>
<dbReference type="GeneID" id="66860418"/>
<geneLocation type="plasmid" evidence="6">
    <name>unnamed</name>
</geneLocation>
<evidence type="ECO:0000259" key="5">
    <source>
        <dbReference type="PROSITE" id="PS50943"/>
    </source>
</evidence>
<dbReference type="PANTHER" id="PTHR36511">
    <property type="entry name" value="MERR FAMILY BACTERIAL REGULATORY PROTEIN"/>
    <property type="match status" value="1"/>
</dbReference>
<dbReference type="CDD" id="cd00093">
    <property type="entry name" value="HTH_XRE"/>
    <property type="match status" value="1"/>
</dbReference>
<dbReference type="GO" id="GO:0003677">
    <property type="term" value="F:DNA binding"/>
    <property type="evidence" value="ECO:0007669"/>
    <property type="project" value="UniProtKB-KW"/>
</dbReference>
<evidence type="ECO:0000256" key="2">
    <source>
        <dbReference type="ARBA" id="ARBA00023125"/>
    </source>
</evidence>
<reference evidence="6" key="1">
    <citation type="submission" date="2021-06" db="EMBL/GenBank/DDBJ databases">
        <authorList>
            <person name="Tome M."/>
            <person name="Jakse J."/>
            <person name="Slemc L."/>
            <person name="Garcia A.R."/>
            <person name="Petkovic H."/>
        </authorList>
    </citation>
    <scope>NUCLEOTIDE SEQUENCE</scope>
    <source>
        <plasmid evidence="6">unnamed</plasmid>
    </source>
</reference>
<dbReference type="EMBL" id="MZ502218">
    <property type="protein sequence ID" value="QXV92248.1"/>
    <property type="molecule type" value="Genomic_DNA"/>
</dbReference>
<feature type="compositionally biased region" description="Basic residues" evidence="4">
    <location>
        <begin position="208"/>
        <end position="219"/>
    </location>
</feature>
<sequence>MPPQPDAIDALLQSGPRRTELPAPAERERLRTAYGLTRTEVAQALSVARSTVAGWESGRSEPQGATRAAYAKLLDGMAAQLADTAEPAATSAATPRTQPASPPAAVLATQAPVFAEAHSAFGPDGLVVQGETAPCLRCGAPTPYKATDGRSLHPGGFCPAPAAASAPQPAAAPAVTAPTVSSALAPAPASTPELGEGTSPAALVARNAQRHQSQRRARSAARAQTDTEQLIVRAVRTELDKAEGDAGAATAALIKRAIPDVMALFDETRANARYDYTAYPALPDILHKPKKGDADLIWEARPNWRHPDYRRHPDGDLHVTALDVNAAYLSAMKTWLPIGKLEHSTDGTHDRKRAGVHLITPPAWDHHDLPNPLGDRDEAGPLWVTESTLRLLLRLAGPKYRLFDEPPVIHESWTSGATENFLDALRVVLAGARAKAIEAGDDVTEAYVKAMYAKFVSTLGESIHNREIMRPDWMHLVRSQAFANLWNRAYKAHQAGLTVISVMGTDELHVAGDWRPVFPEGRGLGEMKVKTDRDGEPVTYTVTAPDGVR</sequence>
<name>A0A8F7KUP4_STRRM</name>
<dbReference type="Gene3D" id="1.10.260.40">
    <property type="entry name" value="lambda repressor-like DNA-binding domains"/>
    <property type="match status" value="1"/>
</dbReference>
<feature type="region of interest" description="Disordered" evidence="4">
    <location>
        <begin position="1"/>
        <end position="27"/>
    </location>
</feature>
<dbReference type="Pfam" id="PF01381">
    <property type="entry name" value="HTH_3"/>
    <property type="match status" value="1"/>
</dbReference>